<dbReference type="SUPFAM" id="SSF56672">
    <property type="entry name" value="DNA/RNA polymerases"/>
    <property type="match status" value="1"/>
</dbReference>
<dbReference type="PANTHER" id="PTHR47027">
    <property type="entry name" value="REVERSE TRANSCRIPTASE DOMAIN-CONTAINING PROTEIN"/>
    <property type="match status" value="1"/>
</dbReference>
<dbReference type="Pfam" id="PF00078">
    <property type="entry name" value="RVT_1"/>
    <property type="match status" value="1"/>
</dbReference>
<dbReference type="InterPro" id="IPR043502">
    <property type="entry name" value="DNA/RNA_pol_sf"/>
</dbReference>
<keyword evidence="3" id="KW-1185">Reference proteome</keyword>
<accession>A0A671YC46</accession>
<name>A0A671YC46_SPAAU</name>
<protein>
    <recommendedName>
        <fullName evidence="1">Reverse transcriptase domain-containing protein</fullName>
    </recommendedName>
</protein>
<dbReference type="GeneTree" id="ENSGT00940000164961"/>
<dbReference type="Proteomes" id="UP000472265">
    <property type="component" value="Chromosome 19"/>
</dbReference>
<dbReference type="PROSITE" id="PS50878">
    <property type="entry name" value="RT_POL"/>
    <property type="match status" value="1"/>
</dbReference>
<organism evidence="2 3">
    <name type="scientific">Sparus aurata</name>
    <name type="common">Gilthead sea bream</name>
    <dbReference type="NCBI Taxonomy" id="8175"/>
    <lineage>
        <taxon>Eukaryota</taxon>
        <taxon>Metazoa</taxon>
        <taxon>Chordata</taxon>
        <taxon>Craniata</taxon>
        <taxon>Vertebrata</taxon>
        <taxon>Euteleostomi</taxon>
        <taxon>Actinopterygii</taxon>
        <taxon>Neopterygii</taxon>
        <taxon>Teleostei</taxon>
        <taxon>Neoteleostei</taxon>
        <taxon>Acanthomorphata</taxon>
        <taxon>Eupercaria</taxon>
        <taxon>Spariformes</taxon>
        <taxon>Sparidae</taxon>
        <taxon>Sparus</taxon>
    </lineage>
</organism>
<reference evidence="2" key="2">
    <citation type="submission" date="2025-08" db="UniProtKB">
        <authorList>
            <consortium name="Ensembl"/>
        </authorList>
    </citation>
    <scope>IDENTIFICATION</scope>
</reference>
<evidence type="ECO:0000313" key="3">
    <source>
        <dbReference type="Proteomes" id="UP000472265"/>
    </source>
</evidence>
<sequence>MLISVRRSMIDFVIVSSDLRPRVLDTRVKRGAELSTDHHLVVSWFRWQGKSLDRPGKPKRVVRVSWERLGEAFNSHLRRSFSSIPVEAGDIEPEWTMFKASIVEAAAVSCGHRVLGASRGGNPRTPWWTPVVREAVRLKKEAFRDMLSRGTPEAVMGYRPARRAAAAAVAEAKQQVWEEFGEAMEKDFRAAPKRFWKTVRHLRRGKRGTIQAVYSKDGTLLTSTEEVIGQWKEYFDDLLNPTQPPSVMETELEDDGVSSPISLGEVTVVVKQLHSGKAPGIDEIPPEMLKALGVEGLQTGVVVPLFKKGDQRMCANYRGITLLSLPGKVYSKVLERRVRPIVEPQIEEEQCGFRPGRGTTDQLFTLAGVLEGAWEYNLPVHMCFVDLEKAYDRVPRDVLWEVLREYGVRGSLHRAIQSLYSQSESCVRILGSKSDLFQVGVGLRQGCDLSPILFVIYMDRISRRSRGMEGLQVGDLKIASLLFADDVVLMASSAVDLQRSLDQFAAECEAAGMRISTF</sequence>
<dbReference type="InterPro" id="IPR000477">
    <property type="entry name" value="RT_dom"/>
</dbReference>
<evidence type="ECO:0000313" key="2">
    <source>
        <dbReference type="Ensembl" id="ENSSAUP00010059948.1"/>
    </source>
</evidence>
<dbReference type="AlphaFoldDB" id="A0A671YC46"/>
<dbReference type="Ensembl" id="ENSSAUT00010062876.1">
    <property type="protein sequence ID" value="ENSSAUP00010059948.1"/>
    <property type="gene ID" value="ENSSAUG00010024336.1"/>
</dbReference>
<reference evidence="2" key="1">
    <citation type="submission" date="2021-04" db="EMBL/GenBank/DDBJ databases">
        <authorList>
            <consortium name="Wellcome Sanger Institute Data Sharing"/>
        </authorList>
    </citation>
    <scope>NUCLEOTIDE SEQUENCE [LARGE SCALE GENOMIC DNA]</scope>
</reference>
<dbReference type="CDD" id="cd01650">
    <property type="entry name" value="RT_nLTR_like"/>
    <property type="match status" value="1"/>
</dbReference>
<proteinExistence type="predicted"/>
<dbReference type="OMA" id="GMRISTF"/>
<dbReference type="InParanoid" id="A0A671YC46"/>
<evidence type="ECO:0000259" key="1">
    <source>
        <dbReference type="PROSITE" id="PS50878"/>
    </source>
</evidence>
<reference evidence="2" key="3">
    <citation type="submission" date="2025-09" db="UniProtKB">
        <authorList>
            <consortium name="Ensembl"/>
        </authorList>
    </citation>
    <scope>IDENTIFICATION</scope>
</reference>
<feature type="domain" description="Reverse transcriptase" evidence="1">
    <location>
        <begin position="286"/>
        <end position="518"/>
    </location>
</feature>
<dbReference type="PANTHER" id="PTHR47027:SF30">
    <property type="entry name" value="THAP-TYPE DOMAIN-CONTAINING PROTEIN"/>
    <property type="match status" value="1"/>
</dbReference>